<dbReference type="AlphaFoldDB" id="A0A194AFV0"/>
<accession>A0A194AFV0</accession>
<sequence>MDTGKIWIALGDIHENLTYLPGISQLDRAQHVLISGDLTNCGDRRKAAGIINKIKEYNLRVLAQIGNMDLADVDRFFTEQGINTHGRAVDLGYGVWLIGLGYSLPTPFHTPSEQTEEVFKEWLDQAHASCGEYEHLILMSHNPPMDTATDKITSGMHVGSRSVRDFIARVQPDVCITGHIHESRGMDRIGDTVIVNPGSFAAGGYVLVEKHEGDMQVRLEQAVQQTE</sequence>
<organism evidence="2 3">
    <name type="scientific">Desulfoplanes formicivorans</name>
    <dbReference type="NCBI Taxonomy" id="1592317"/>
    <lineage>
        <taxon>Bacteria</taxon>
        <taxon>Pseudomonadati</taxon>
        <taxon>Thermodesulfobacteriota</taxon>
        <taxon>Desulfovibrionia</taxon>
        <taxon>Desulfovibrionales</taxon>
        <taxon>Desulfoplanaceae</taxon>
        <taxon>Desulfoplanes</taxon>
    </lineage>
</organism>
<evidence type="ECO:0000313" key="2">
    <source>
        <dbReference type="EMBL" id="GAU08208.1"/>
    </source>
</evidence>
<dbReference type="OrthoDB" id="332939at2"/>
<keyword evidence="3" id="KW-1185">Reference proteome</keyword>
<dbReference type="PANTHER" id="PTHR37523:SF1">
    <property type="entry name" value="CALCINEURIN-LIKE PHOSPHOESTERASE DOMAIN-CONTAINING PROTEIN"/>
    <property type="match status" value="1"/>
</dbReference>
<dbReference type="SUPFAM" id="SSF56300">
    <property type="entry name" value="Metallo-dependent phosphatases"/>
    <property type="match status" value="1"/>
</dbReference>
<comment type="caution">
    <text evidence="2">The sequence shown here is derived from an EMBL/GenBank/DDBJ whole genome shotgun (WGS) entry which is preliminary data.</text>
</comment>
<dbReference type="STRING" id="1592317.DPF_0911"/>
<evidence type="ECO:0000313" key="3">
    <source>
        <dbReference type="Proteomes" id="UP000095200"/>
    </source>
</evidence>
<dbReference type="EMBL" id="BDFE01000009">
    <property type="protein sequence ID" value="GAU08208.1"/>
    <property type="molecule type" value="Genomic_DNA"/>
</dbReference>
<evidence type="ECO:0000259" key="1">
    <source>
        <dbReference type="Pfam" id="PF14582"/>
    </source>
</evidence>
<dbReference type="Pfam" id="PF14582">
    <property type="entry name" value="Metallophos_3"/>
    <property type="match status" value="1"/>
</dbReference>
<gene>
    <name evidence="2" type="ORF">DPF_0911</name>
</gene>
<dbReference type="InterPro" id="IPR029461">
    <property type="entry name" value="TT1561-like"/>
</dbReference>
<reference evidence="3" key="1">
    <citation type="submission" date="2016-06" db="EMBL/GenBank/DDBJ databases">
        <title>Draft genome sequence of Desulfoplanes formicivorans strain Pf12B.</title>
        <authorList>
            <person name="Watanabe M."/>
            <person name="Kojima H."/>
            <person name="Fukui M."/>
        </authorList>
    </citation>
    <scope>NUCLEOTIDE SEQUENCE [LARGE SCALE GENOMIC DNA]</scope>
    <source>
        <strain evidence="3">Pf12B</strain>
    </source>
</reference>
<dbReference type="RefSeq" id="WP_083254468.1">
    <property type="nucleotide sequence ID" value="NZ_BDFE01000009.1"/>
</dbReference>
<dbReference type="PANTHER" id="PTHR37523">
    <property type="entry name" value="METALLOPHOSPHOESTERASE"/>
    <property type="match status" value="1"/>
</dbReference>
<feature type="domain" description="Metallophosphoesterase TT1561-like" evidence="1">
    <location>
        <begin position="136"/>
        <end position="215"/>
    </location>
</feature>
<name>A0A194AFV0_9BACT</name>
<dbReference type="Gene3D" id="3.60.21.10">
    <property type="match status" value="1"/>
</dbReference>
<dbReference type="InterPro" id="IPR029052">
    <property type="entry name" value="Metallo-depent_PP-like"/>
</dbReference>
<protein>
    <submittedName>
        <fullName evidence="2">Serine/threonine protein phosphatase</fullName>
    </submittedName>
</protein>
<dbReference type="Proteomes" id="UP000095200">
    <property type="component" value="Unassembled WGS sequence"/>
</dbReference>
<proteinExistence type="predicted"/>